<evidence type="ECO:0000313" key="1">
    <source>
        <dbReference type="EMBL" id="CAI5454111.1"/>
    </source>
</evidence>
<organism evidence="1 2">
    <name type="scientific">Caenorhabditis angaria</name>
    <dbReference type="NCBI Taxonomy" id="860376"/>
    <lineage>
        <taxon>Eukaryota</taxon>
        <taxon>Metazoa</taxon>
        <taxon>Ecdysozoa</taxon>
        <taxon>Nematoda</taxon>
        <taxon>Chromadorea</taxon>
        <taxon>Rhabditida</taxon>
        <taxon>Rhabditina</taxon>
        <taxon>Rhabditomorpha</taxon>
        <taxon>Rhabditoidea</taxon>
        <taxon>Rhabditidae</taxon>
        <taxon>Peloderinae</taxon>
        <taxon>Caenorhabditis</taxon>
    </lineage>
</organism>
<dbReference type="AlphaFoldDB" id="A0A9P1J0N7"/>
<comment type="caution">
    <text evidence="1">The sequence shown here is derived from an EMBL/GenBank/DDBJ whole genome shotgun (WGS) entry which is preliminary data.</text>
</comment>
<dbReference type="EMBL" id="CANHGI010000006">
    <property type="protein sequence ID" value="CAI5454111.1"/>
    <property type="molecule type" value="Genomic_DNA"/>
</dbReference>
<name>A0A9P1J0N7_9PELO</name>
<evidence type="ECO:0000313" key="2">
    <source>
        <dbReference type="Proteomes" id="UP001152747"/>
    </source>
</evidence>
<protein>
    <submittedName>
        <fullName evidence="1">Uncharacterized protein</fullName>
    </submittedName>
</protein>
<reference evidence="1" key="1">
    <citation type="submission" date="2022-11" db="EMBL/GenBank/DDBJ databases">
        <authorList>
            <person name="Kikuchi T."/>
        </authorList>
    </citation>
    <scope>NUCLEOTIDE SEQUENCE</scope>
    <source>
        <strain evidence="1">PS1010</strain>
    </source>
</reference>
<dbReference type="Proteomes" id="UP001152747">
    <property type="component" value="Unassembled WGS sequence"/>
</dbReference>
<keyword evidence="2" id="KW-1185">Reference proteome</keyword>
<accession>A0A9P1J0N7</accession>
<sequence>MTSSESSEIEEADKAIDSMVLEFSSRLKFHQWTKLTLKELQELDDYDHSQLEVDVPGKGLTKVGDLTAEEQMYYLHSVDPTTALRVYPNLRAALEQEPEPEEQFPKLKAILRGYELFPESKKTSELDMIMAKLKAEIAELEKE</sequence>
<gene>
    <name evidence="1" type="ORF">CAMP_LOCUS16748</name>
</gene>
<proteinExistence type="predicted"/>